<comment type="caution">
    <text evidence="3">The sequence shown here is derived from an EMBL/GenBank/DDBJ whole genome shotgun (WGS) entry which is preliminary data.</text>
</comment>
<evidence type="ECO:0000259" key="2">
    <source>
        <dbReference type="Pfam" id="PF07940"/>
    </source>
</evidence>
<proteinExistence type="predicted"/>
<comment type="subcellular location">
    <subcellularLocation>
        <location evidence="1">Cell envelope</location>
    </subcellularLocation>
</comment>
<dbReference type="Gene3D" id="1.50.10.100">
    <property type="entry name" value="Chondroitin AC/alginate lyase"/>
    <property type="match status" value="1"/>
</dbReference>
<sequence>MKRPSTDLLFTDSFGFPMTSERAQQKIKNSPHLQHWVSELSIDADRLMNEPIPTLSYTAFADYVNNGNRDTYQKLYFLRRRRLNALAILLYLNPNEPLYQTHLENILWSICEEWTWSLPAHLNLDSIFNLSENESNAYEQIDLFAAETAFSLAEILTMHKNRLPALINQRIHYEIERRVLRPFLAFEHSWEKAEHNWSAVCAGSIGACAIYLVDSEDRLASILEKCIRSVGYFEQGLTDEGVCQEGYHYWQYGYGYYIYFADLLKKHTQSEINLLENPKIKCAAKFQEKVFMGAGTVANFSDALEQASPMLGLSHYLHAHIDHIHLPHSTLCAAYGNDPCYRFAPAIRDLIWFDETNEGQDWPCHESFFPEAKLLLKTATYHDKQIGFAAKGGHNDEPHNHNDLGHFMIFVDGVSMLSDLGAGHYSRAYFGSNRYDILTNGSHGHSVPIIGGDVQSTGEQAAAHVLSYNNQHEETRFSLDLTNAYTTESLHSFKREWKVDNKTGAIKIIDSFSLHSPEPIIERFVSLAKDVQIESGKLILSRLDSELSVYFAQDTWSVDVKRESFIDHSGAPQEVVLIDFTLSEVNGDASFEFDFI</sequence>
<feature type="domain" description="Heparinase II/III-like C-terminal" evidence="2">
    <location>
        <begin position="394"/>
        <end position="591"/>
    </location>
</feature>
<dbReference type="InterPro" id="IPR008929">
    <property type="entry name" value="Chondroitin_lyas"/>
</dbReference>
<name>A0ABT9YK97_9BACI</name>
<dbReference type="InterPro" id="IPR012480">
    <property type="entry name" value="Hepar_II_III_C"/>
</dbReference>
<protein>
    <recommendedName>
        <fullName evidence="2">Heparinase II/III-like C-terminal domain-containing protein</fullName>
    </recommendedName>
</protein>
<dbReference type="Pfam" id="PF07940">
    <property type="entry name" value="Hepar_II_III_C"/>
    <property type="match status" value="1"/>
</dbReference>
<dbReference type="SUPFAM" id="SSF48230">
    <property type="entry name" value="Chondroitin AC/alginate lyase"/>
    <property type="match status" value="1"/>
</dbReference>
<dbReference type="Gene3D" id="2.70.98.70">
    <property type="match status" value="1"/>
</dbReference>
<evidence type="ECO:0000313" key="4">
    <source>
        <dbReference type="Proteomes" id="UP001225034"/>
    </source>
</evidence>
<accession>A0ABT9YK97</accession>
<gene>
    <name evidence="3" type="ORF">J2S05_002250</name>
</gene>
<keyword evidence="4" id="KW-1185">Reference proteome</keyword>
<dbReference type="PANTHER" id="PTHR38045:SF1">
    <property type="entry name" value="HEPARINASE II_III-LIKE PROTEIN"/>
    <property type="match status" value="1"/>
</dbReference>
<dbReference type="Proteomes" id="UP001225034">
    <property type="component" value="Unassembled WGS sequence"/>
</dbReference>
<evidence type="ECO:0000256" key="1">
    <source>
        <dbReference type="ARBA" id="ARBA00004196"/>
    </source>
</evidence>
<organism evidence="3 4">
    <name type="scientific">Alkalicoccobacillus murimartini</name>
    <dbReference type="NCBI Taxonomy" id="171685"/>
    <lineage>
        <taxon>Bacteria</taxon>
        <taxon>Bacillati</taxon>
        <taxon>Bacillota</taxon>
        <taxon>Bacilli</taxon>
        <taxon>Bacillales</taxon>
        <taxon>Bacillaceae</taxon>
        <taxon>Alkalicoccobacillus</taxon>
    </lineage>
</organism>
<reference evidence="3 4" key="1">
    <citation type="submission" date="2023-07" db="EMBL/GenBank/DDBJ databases">
        <title>Genomic Encyclopedia of Type Strains, Phase IV (KMG-IV): sequencing the most valuable type-strain genomes for metagenomic binning, comparative biology and taxonomic classification.</title>
        <authorList>
            <person name="Goeker M."/>
        </authorList>
    </citation>
    <scope>NUCLEOTIDE SEQUENCE [LARGE SCALE GENOMIC DNA]</scope>
    <source>
        <strain evidence="3 4">DSM 19154</strain>
    </source>
</reference>
<dbReference type="EMBL" id="JAUSUA010000003">
    <property type="protein sequence ID" value="MDQ0207449.1"/>
    <property type="molecule type" value="Genomic_DNA"/>
</dbReference>
<dbReference type="PANTHER" id="PTHR38045">
    <property type="entry name" value="CHROMOSOME 1, WHOLE GENOME SHOTGUN SEQUENCE"/>
    <property type="match status" value="1"/>
</dbReference>
<dbReference type="RefSeq" id="WP_306982772.1">
    <property type="nucleotide sequence ID" value="NZ_JAUSUA010000003.1"/>
</dbReference>
<evidence type="ECO:0000313" key="3">
    <source>
        <dbReference type="EMBL" id="MDQ0207449.1"/>
    </source>
</evidence>